<protein>
    <submittedName>
        <fullName evidence="1">Uncharacterized protein</fullName>
    </submittedName>
</protein>
<geneLocation type="mitochondrion" evidence="1"/>
<sequence length="62" mass="7096">MVLGKSLNQIRYSLRSVAILITYINIAPQLTCNPPYTVEEDQNRLNRSIGFERNKTTLMAII</sequence>
<gene>
    <name evidence="1" type="ORF">AEK19_MT1807</name>
</gene>
<organism evidence="1">
    <name type="scientific">Utricularia reniformis</name>
    <dbReference type="NCBI Taxonomy" id="192314"/>
    <lineage>
        <taxon>Eukaryota</taxon>
        <taxon>Viridiplantae</taxon>
        <taxon>Streptophyta</taxon>
        <taxon>Embryophyta</taxon>
        <taxon>Tracheophyta</taxon>
        <taxon>Spermatophyta</taxon>
        <taxon>Magnoliopsida</taxon>
        <taxon>eudicotyledons</taxon>
        <taxon>Gunneridae</taxon>
        <taxon>Pentapetalae</taxon>
        <taxon>asterids</taxon>
        <taxon>lamiids</taxon>
        <taxon>Lamiales</taxon>
        <taxon>Lentibulariaceae</taxon>
        <taxon>Utricularia</taxon>
    </lineage>
</organism>
<name>A0A1Y0B3K7_9LAMI</name>
<reference evidence="1" key="1">
    <citation type="submission" date="2017-03" db="EMBL/GenBank/DDBJ databases">
        <title>The mitochondrial genome of the carnivorous plant Utricularia reniformis (Lentibulariaceae): structure, comparative analysis and evolutionary landmarks.</title>
        <authorList>
            <person name="Silva S.R."/>
            <person name="Alvarenga D.O."/>
            <person name="Michael T.P."/>
            <person name="Miranda V.F.O."/>
            <person name="Varani A.M."/>
        </authorList>
    </citation>
    <scope>NUCLEOTIDE SEQUENCE</scope>
</reference>
<proteinExistence type="predicted"/>
<dbReference type="EMBL" id="KY774314">
    <property type="protein sequence ID" value="ART31978.1"/>
    <property type="molecule type" value="Genomic_DNA"/>
</dbReference>
<keyword evidence="1" id="KW-0496">Mitochondrion</keyword>
<evidence type="ECO:0000313" key="1">
    <source>
        <dbReference type="EMBL" id="ART31978.1"/>
    </source>
</evidence>
<accession>A0A1Y0B3K7</accession>
<dbReference type="AlphaFoldDB" id="A0A1Y0B3K7"/>